<dbReference type="STRING" id="1960309.SAMN03159343_0711"/>
<dbReference type="RefSeq" id="WP_243469654.1">
    <property type="nucleotide sequence ID" value="NZ_FMUH01000001.1"/>
</dbReference>
<evidence type="ECO:0000313" key="1">
    <source>
        <dbReference type="EMBL" id="SCX39602.1"/>
    </source>
</evidence>
<gene>
    <name evidence="1" type="ORF">SAMN03159343_0711</name>
</gene>
<proteinExistence type="predicted"/>
<organism evidence="1 2">
    <name type="scientific">Klenkia marina</name>
    <dbReference type="NCBI Taxonomy" id="1960309"/>
    <lineage>
        <taxon>Bacteria</taxon>
        <taxon>Bacillati</taxon>
        <taxon>Actinomycetota</taxon>
        <taxon>Actinomycetes</taxon>
        <taxon>Geodermatophilales</taxon>
        <taxon>Geodermatophilaceae</taxon>
        <taxon>Klenkia</taxon>
    </lineage>
</organism>
<reference evidence="2" key="1">
    <citation type="submission" date="2016-10" db="EMBL/GenBank/DDBJ databases">
        <authorList>
            <person name="Varghese N."/>
            <person name="Submissions S."/>
        </authorList>
    </citation>
    <scope>NUCLEOTIDE SEQUENCE [LARGE SCALE GENOMIC DNA]</scope>
    <source>
        <strain evidence="2">DSM 45722</strain>
    </source>
</reference>
<dbReference type="Proteomes" id="UP000198981">
    <property type="component" value="Unassembled WGS sequence"/>
</dbReference>
<dbReference type="AlphaFoldDB" id="A0A1G4XEF2"/>
<dbReference type="SUPFAM" id="SSF52980">
    <property type="entry name" value="Restriction endonuclease-like"/>
    <property type="match status" value="1"/>
</dbReference>
<evidence type="ECO:0008006" key="3">
    <source>
        <dbReference type="Google" id="ProtNLM"/>
    </source>
</evidence>
<protein>
    <recommendedName>
        <fullName evidence="3">DUF559 domain-containing protein</fullName>
    </recommendedName>
</protein>
<dbReference type="Gene3D" id="3.40.960.10">
    <property type="entry name" value="VSR Endonuclease"/>
    <property type="match status" value="1"/>
</dbReference>
<dbReference type="InterPro" id="IPR011335">
    <property type="entry name" value="Restrct_endonuc-II-like"/>
</dbReference>
<sequence length="321" mass="34595">MPRPARPVPPELLAGPFRGSVAVAQGLLTPAQLRGRGWQRVLPDVYTRADADLTHELRARAAAVLLPDAVVTGRSAAWLWRVDVDGPDGAARCPHVEVTIPPGGRTRVPGLVVRRRVLADHQVGAPPWLRDVPTLWPEHAALELAADPARSHVDSVVVLDQFVESTGASLVSLRRAAAGWTGRGCRGLRAALLDADGLAGSPPETRLRLAMGTAGLPPPVAQYRLAHASGRRVKLLDFAWPHLRLAVEYDGATHIGTSTRPETRFALPKDRRVLNEVQELGWRLFYVTAPDHHDMAGVVARIGEALQIRAAEVGLPLHPGS</sequence>
<dbReference type="EMBL" id="FMUH01000001">
    <property type="protein sequence ID" value="SCX39602.1"/>
    <property type="molecule type" value="Genomic_DNA"/>
</dbReference>
<evidence type="ECO:0000313" key="2">
    <source>
        <dbReference type="Proteomes" id="UP000198981"/>
    </source>
</evidence>
<accession>A0A1G4XEF2</accession>
<name>A0A1G4XEF2_9ACTN</name>
<keyword evidence="2" id="KW-1185">Reference proteome</keyword>